<accession>A0ABW5RZL4</accession>
<dbReference type="GO" id="GO:0004497">
    <property type="term" value="F:monooxygenase activity"/>
    <property type="evidence" value="ECO:0007669"/>
    <property type="project" value="UniProtKB-KW"/>
</dbReference>
<dbReference type="PROSITE" id="PS51725">
    <property type="entry name" value="ABM"/>
    <property type="match status" value="1"/>
</dbReference>
<evidence type="ECO:0000313" key="3">
    <source>
        <dbReference type="Proteomes" id="UP001597399"/>
    </source>
</evidence>
<dbReference type="RefSeq" id="WP_253065116.1">
    <property type="nucleotide sequence ID" value="NZ_JAMXWM010000036.1"/>
</dbReference>
<dbReference type="Proteomes" id="UP001597399">
    <property type="component" value="Unassembled WGS sequence"/>
</dbReference>
<dbReference type="Gene3D" id="3.30.70.100">
    <property type="match status" value="1"/>
</dbReference>
<comment type="caution">
    <text evidence="2">The sequence shown here is derived from an EMBL/GenBank/DDBJ whole genome shotgun (WGS) entry which is preliminary data.</text>
</comment>
<sequence length="96" mass="11094">MIIIHARFKVKPERRDDFLSAAKPLIAGSQAEQGNISYNLMENAQEANMFMMIEEWQDQKAVDFHNQTKHFVHFGSISSSFFEVPTEVSLFQAEKK</sequence>
<reference evidence="3" key="1">
    <citation type="journal article" date="2019" name="Int. J. Syst. Evol. Microbiol.">
        <title>The Global Catalogue of Microorganisms (GCM) 10K type strain sequencing project: providing services to taxonomists for standard genome sequencing and annotation.</title>
        <authorList>
            <consortium name="The Broad Institute Genomics Platform"/>
            <consortium name="The Broad Institute Genome Sequencing Center for Infectious Disease"/>
            <person name="Wu L."/>
            <person name="Ma J."/>
        </authorList>
    </citation>
    <scope>NUCLEOTIDE SEQUENCE [LARGE SCALE GENOMIC DNA]</scope>
    <source>
        <strain evidence="3">TISTR 2466</strain>
    </source>
</reference>
<protein>
    <submittedName>
        <fullName evidence="2">Quinol monooxygenase</fullName>
        <ecNumber evidence="2">1.-.-.-</ecNumber>
    </submittedName>
</protein>
<dbReference type="InterPro" id="IPR011008">
    <property type="entry name" value="Dimeric_a/b-barrel"/>
</dbReference>
<dbReference type="PANTHER" id="PTHR33336">
    <property type="entry name" value="QUINOL MONOOXYGENASE YGIN-RELATED"/>
    <property type="match status" value="1"/>
</dbReference>
<dbReference type="PANTHER" id="PTHR33336:SF3">
    <property type="entry name" value="ABM DOMAIN-CONTAINING PROTEIN"/>
    <property type="match status" value="1"/>
</dbReference>
<gene>
    <name evidence="2" type="ORF">ACFSUE_04415</name>
</gene>
<dbReference type="SUPFAM" id="SSF54909">
    <property type="entry name" value="Dimeric alpha+beta barrel"/>
    <property type="match status" value="1"/>
</dbReference>
<dbReference type="InterPro" id="IPR050744">
    <property type="entry name" value="AI-2_Isomerase_LsrG"/>
</dbReference>
<dbReference type="EC" id="1.-.-.-" evidence="2"/>
<keyword evidence="3" id="KW-1185">Reference proteome</keyword>
<evidence type="ECO:0000259" key="1">
    <source>
        <dbReference type="PROSITE" id="PS51725"/>
    </source>
</evidence>
<keyword evidence="2" id="KW-0503">Monooxygenase</keyword>
<dbReference type="Pfam" id="PF03992">
    <property type="entry name" value="ABM"/>
    <property type="match status" value="1"/>
</dbReference>
<dbReference type="EMBL" id="JBHUMQ010000011">
    <property type="protein sequence ID" value="MFD2692876.1"/>
    <property type="molecule type" value="Genomic_DNA"/>
</dbReference>
<keyword evidence="2" id="KW-0560">Oxidoreductase</keyword>
<name>A0ABW5RZL4_9BACL</name>
<organism evidence="2 3">
    <name type="scientific">Sporolactobacillus shoreicorticis</name>
    <dbReference type="NCBI Taxonomy" id="1923877"/>
    <lineage>
        <taxon>Bacteria</taxon>
        <taxon>Bacillati</taxon>
        <taxon>Bacillota</taxon>
        <taxon>Bacilli</taxon>
        <taxon>Bacillales</taxon>
        <taxon>Sporolactobacillaceae</taxon>
        <taxon>Sporolactobacillus</taxon>
    </lineage>
</organism>
<dbReference type="InterPro" id="IPR007138">
    <property type="entry name" value="ABM_dom"/>
</dbReference>
<proteinExistence type="predicted"/>
<feature type="domain" description="ABM" evidence="1">
    <location>
        <begin position="2"/>
        <end position="91"/>
    </location>
</feature>
<evidence type="ECO:0000313" key="2">
    <source>
        <dbReference type="EMBL" id="MFD2692876.1"/>
    </source>
</evidence>